<feature type="compositionally biased region" description="Polar residues" evidence="5">
    <location>
        <begin position="153"/>
        <end position="162"/>
    </location>
</feature>
<evidence type="ECO:0000256" key="1">
    <source>
        <dbReference type="ARBA" id="ARBA00023015"/>
    </source>
</evidence>
<feature type="domain" description="NET" evidence="7">
    <location>
        <begin position="386"/>
        <end position="467"/>
    </location>
</feature>
<dbReference type="SUPFAM" id="SSF47370">
    <property type="entry name" value="Bromodomain"/>
    <property type="match status" value="1"/>
</dbReference>
<feature type="compositionally biased region" description="Low complexity" evidence="5">
    <location>
        <begin position="354"/>
        <end position="365"/>
    </location>
</feature>
<gene>
    <name evidence="8" type="ORF">OLC1_LOCUS18174</name>
</gene>
<evidence type="ECO:0000256" key="3">
    <source>
        <dbReference type="ARBA" id="ARBA00023163"/>
    </source>
</evidence>
<proteinExistence type="predicted"/>
<dbReference type="Gene3D" id="1.20.1270.220">
    <property type="match status" value="1"/>
</dbReference>
<reference evidence="8" key="1">
    <citation type="submission" date="2023-03" db="EMBL/GenBank/DDBJ databases">
        <authorList>
            <person name="Julca I."/>
        </authorList>
    </citation>
    <scope>NUCLEOTIDE SEQUENCE</scope>
</reference>
<organism evidence="8 9">
    <name type="scientific">Oldenlandia corymbosa var. corymbosa</name>
    <dbReference type="NCBI Taxonomy" id="529605"/>
    <lineage>
        <taxon>Eukaryota</taxon>
        <taxon>Viridiplantae</taxon>
        <taxon>Streptophyta</taxon>
        <taxon>Embryophyta</taxon>
        <taxon>Tracheophyta</taxon>
        <taxon>Spermatophyta</taxon>
        <taxon>Magnoliopsida</taxon>
        <taxon>eudicotyledons</taxon>
        <taxon>Gunneridae</taxon>
        <taxon>Pentapetalae</taxon>
        <taxon>asterids</taxon>
        <taxon>lamiids</taxon>
        <taxon>Gentianales</taxon>
        <taxon>Rubiaceae</taxon>
        <taxon>Rubioideae</taxon>
        <taxon>Spermacoceae</taxon>
        <taxon>Hedyotis-Oldenlandia complex</taxon>
        <taxon>Oldenlandia</taxon>
    </lineage>
</organism>
<feature type="domain" description="Bromo" evidence="6">
    <location>
        <begin position="239"/>
        <end position="311"/>
    </location>
</feature>
<feature type="region of interest" description="Disordered" evidence="5">
    <location>
        <begin position="22"/>
        <end position="50"/>
    </location>
</feature>
<dbReference type="Proteomes" id="UP001161247">
    <property type="component" value="Chromosome 6"/>
</dbReference>
<name>A0AAV1DSB4_OLDCO</name>
<evidence type="ECO:0000256" key="5">
    <source>
        <dbReference type="SAM" id="MobiDB-lite"/>
    </source>
</evidence>
<dbReference type="Gene3D" id="1.20.920.10">
    <property type="entry name" value="Bromodomain-like"/>
    <property type="match status" value="1"/>
</dbReference>
<keyword evidence="9" id="KW-1185">Reference proteome</keyword>
<evidence type="ECO:0000259" key="6">
    <source>
        <dbReference type="PROSITE" id="PS50014"/>
    </source>
</evidence>
<dbReference type="PRINTS" id="PR00503">
    <property type="entry name" value="BROMODOMAIN"/>
</dbReference>
<sequence length="590" mass="66087">MTSAVFPGRSEHHWSQLDGNLRQLSGNRHFPPRLTPGSAHGTPISRPNFGLTGPVSDLTTGTAVLPSNAPSPRLHPWPSVVFDAPPSASRNQEPVQSKDSFRREHVTFHLFSYSENEREELKTRLISDRNRVRAMLTRIENQEIGSVPGSVRPQVNNNLSSKTKQKSPDPQTAERRPNGRPTPAVTANRKINPKIGGHKQVVASIGGRETKLRPTAAPTKVTALGSMMKKCKHILNTLMTQRHGYVFNKPVDVAALKLYDYYDVIKHPMDLGTIRAKLEKKEYKSAQQFAADVRLTFDNAMTYNPKGSQVHTIAESMLSSFENMFKRDLQQYMAPRRQVSPPDKKKNSSGANRSSPVLVLNSPLSQEEPAPLPRIPQSETGKSLKPRAKDSNRRKMSMEEIVELRENLQRMPGEKMEQVYNIVSKRNHNLVQDGNEVEITVEDLDDETLGELDRLVSNHHKKEMMKTKETEFHLDEILLISEEDPEPKGVNGLLMTPGNKAPQELTMENDKRENSGAEEYVDIGEDAPLNEFPPVEIDRDPDDADTGSSSSSSDDSSSHGIALINCFTMLLCFFSRHLGFHKNSVFPSKQ</sequence>
<evidence type="ECO:0000259" key="7">
    <source>
        <dbReference type="PROSITE" id="PS51525"/>
    </source>
</evidence>
<keyword evidence="1" id="KW-0805">Transcription regulation</keyword>
<evidence type="ECO:0000256" key="2">
    <source>
        <dbReference type="ARBA" id="ARBA00023117"/>
    </source>
</evidence>
<dbReference type="Pfam" id="PF00439">
    <property type="entry name" value="Bromodomain"/>
    <property type="match status" value="1"/>
</dbReference>
<dbReference type="InterPro" id="IPR036427">
    <property type="entry name" value="Bromodomain-like_sf"/>
</dbReference>
<evidence type="ECO:0000256" key="4">
    <source>
        <dbReference type="PROSITE-ProRule" id="PRU00035"/>
    </source>
</evidence>
<dbReference type="SMART" id="SM00297">
    <property type="entry name" value="BROMO"/>
    <property type="match status" value="1"/>
</dbReference>
<dbReference type="PROSITE" id="PS51525">
    <property type="entry name" value="NET"/>
    <property type="match status" value="1"/>
</dbReference>
<accession>A0AAV1DSB4</accession>
<feature type="region of interest" description="Disordered" evidence="5">
    <location>
        <begin position="483"/>
        <end position="558"/>
    </location>
</feature>
<feature type="region of interest" description="Disordered" evidence="5">
    <location>
        <begin position="145"/>
        <end position="190"/>
    </location>
</feature>
<dbReference type="InterPro" id="IPR038336">
    <property type="entry name" value="NET_sf"/>
</dbReference>
<evidence type="ECO:0000313" key="9">
    <source>
        <dbReference type="Proteomes" id="UP001161247"/>
    </source>
</evidence>
<feature type="compositionally biased region" description="Basic and acidic residues" evidence="5">
    <location>
        <begin position="387"/>
        <end position="397"/>
    </location>
</feature>
<dbReference type="InterPro" id="IPR027353">
    <property type="entry name" value="NET_dom"/>
</dbReference>
<keyword evidence="2 4" id="KW-0103">Bromodomain</keyword>
<dbReference type="AlphaFoldDB" id="A0AAV1DSB4"/>
<dbReference type="Pfam" id="PF17035">
    <property type="entry name" value="BET"/>
    <property type="match status" value="1"/>
</dbReference>
<dbReference type="EMBL" id="OX459123">
    <property type="protein sequence ID" value="CAI9110554.1"/>
    <property type="molecule type" value="Genomic_DNA"/>
</dbReference>
<dbReference type="PROSITE" id="PS50014">
    <property type="entry name" value="BROMODOMAIN_2"/>
    <property type="match status" value="1"/>
</dbReference>
<evidence type="ECO:0000313" key="8">
    <source>
        <dbReference type="EMBL" id="CAI9110554.1"/>
    </source>
</evidence>
<protein>
    <submittedName>
        <fullName evidence="8">OLC1v1010606C1</fullName>
    </submittedName>
</protein>
<dbReference type="PANTHER" id="PTHR45926">
    <property type="entry name" value="OSJNBA0053K19.4 PROTEIN"/>
    <property type="match status" value="1"/>
</dbReference>
<dbReference type="InterPro" id="IPR001487">
    <property type="entry name" value="Bromodomain"/>
</dbReference>
<keyword evidence="3" id="KW-0804">Transcription</keyword>
<feature type="region of interest" description="Disordered" evidence="5">
    <location>
        <begin position="335"/>
        <end position="397"/>
    </location>
</feature>